<comment type="caution">
    <text evidence="2">The sequence shown here is derived from an EMBL/GenBank/DDBJ whole genome shotgun (WGS) entry which is preliminary data.</text>
</comment>
<reference evidence="3" key="1">
    <citation type="submission" date="2015-07" db="EMBL/GenBank/DDBJ databases">
        <title>Draft genome sequence of Acetobacterium bakii DSM 8293, a potential psychrophilic chemical producer through syngas fermentation.</title>
        <authorList>
            <person name="Song Y."/>
            <person name="Hwang S."/>
            <person name="Cho B.-K."/>
        </authorList>
    </citation>
    <scope>NUCLEOTIDE SEQUENCE [LARGE SCALE GENOMIC DNA]</scope>
    <source>
        <strain evidence="3">DSM 8239</strain>
    </source>
</reference>
<keyword evidence="1" id="KW-1133">Transmembrane helix</keyword>
<feature type="transmembrane region" description="Helical" evidence="1">
    <location>
        <begin position="15"/>
        <end position="35"/>
    </location>
</feature>
<dbReference type="RefSeq" id="WP_050739571.1">
    <property type="nucleotide sequence ID" value="NZ_LGYO01000013.1"/>
</dbReference>
<name>A0A0L6U1N3_9FIRM</name>
<proteinExistence type="predicted"/>
<protein>
    <submittedName>
        <fullName evidence="2">Uncharacterized protein</fullName>
    </submittedName>
</protein>
<dbReference type="STRING" id="52689.AKG39_06505"/>
<keyword evidence="3" id="KW-1185">Reference proteome</keyword>
<dbReference type="AlphaFoldDB" id="A0A0L6U1N3"/>
<evidence type="ECO:0000313" key="2">
    <source>
        <dbReference type="EMBL" id="KNZ42413.1"/>
    </source>
</evidence>
<evidence type="ECO:0000313" key="3">
    <source>
        <dbReference type="Proteomes" id="UP000036873"/>
    </source>
</evidence>
<evidence type="ECO:0000256" key="1">
    <source>
        <dbReference type="SAM" id="Phobius"/>
    </source>
</evidence>
<gene>
    <name evidence="2" type="ORF">AKG39_06505</name>
</gene>
<sequence length="186" mass="20725">MKRLSRFFTSRDAGVSAPVVAVLILIVVMTMCAVYERLRIVTIVSQLDQAVEMSVQGVATENWDNVYQGVREGYAGTYTKDALTDDWEAVMNKEQILDQMNHMIDFKVKGSTWVKEDDAGNVLFSMKPKETTVKIINTSLAADEGDALTVETTNTITVPWLFLGAMFDAPPIVVERKTVCGYTPKF</sequence>
<accession>A0A0L6U1N3</accession>
<dbReference type="Proteomes" id="UP000036873">
    <property type="component" value="Unassembled WGS sequence"/>
</dbReference>
<keyword evidence="1" id="KW-0472">Membrane</keyword>
<organism evidence="2 3">
    <name type="scientific">Acetobacterium bakii</name>
    <dbReference type="NCBI Taxonomy" id="52689"/>
    <lineage>
        <taxon>Bacteria</taxon>
        <taxon>Bacillati</taxon>
        <taxon>Bacillota</taxon>
        <taxon>Clostridia</taxon>
        <taxon>Eubacteriales</taxon>
        <taxon>Eubacteriaceae</taxon>
        <taxon>Acetobacterium</taxon>
    </lineage>
</organism>
<dbReference type="OrthoDB" id="9799526at2"/>
<keyword evidence="1" id="KW-0812">Transmembrane</keyword>
<dbReference type="EMBL" id="LGYO01000013">
    <property type="protein sequence ID" value="KNZ42413.1"/>
    <property type="molecule type" value="Genomic_DNA"/>
</dbReference>